<dbReference type="InterPro" id="IPR017972">
    <property type="entry name" value="Cyt_P450_CS"/>
</dbReference>
<dbReference type="GO" id="GO:0016705">
    <property type="term" value="F:oxidoreductase activity, acting on paired donors, with incorporation or reduction of molecular oxygen"/>
    <property type="evidence" value="ECO:0007669"/>
    <property type="project" value="InterPro"/>
</dbReference>
<keyword evidence="8" id="KW-0812">Transmembrane</keyword>
<dbReference type="GO" id="GO:0005506">
    <property type="term" value="F:iron ion binding"/>
    <property type="evidence" value="ECO:0007669"/>
    <property type="project" value="InterPro"/>
</dbReference>
<keyword evidence="8" id="KW-1133">Transmembrane helix</keyword>
<keyword evidence="6 7" id="KW-0349">Heme</keyword>
<dbReference type="AlphaFoldDB" id="A0AAD6E2J7"/>
<dbReference type="Gene3D" id="1.10.630.10">
    <property type="entry name" value="Cytochrome P450"/>
    <property type="match status" value="1"/>
</dbReference>
<evidence type="ECO:0000313" key="10">
    <source>
        <dbReference type="Proteomes" id="UP001213799"/>
    </source>
</evidence>
<dbReference type="RefSeq" id="XP_056752087.1">
    <property type="nucleotide sequence ID" value="XM_056900011.1"/>
</dbReference>
<dbReference type="CDD" id="cd11060">
    <property type="entry name" value="CYP57A1-like"/>
    <property type="match status" value="1"/>
</dbReference>
<keyword evidence="8" id="KW-0472">Membrane</keyword>
<gene>
    <name evidence="9" type="ORF">N7537_008957</name>
</gene>
<comment type="cofactor">
    <cofactor evidence="1 6">
        <name>heme</name>
        <dbReference type="ChEBI" id="CHEBI:30413"/>
    </cofactor>
</comment>
<evidence type="ECO:0000256" key="7">
    <source>
        <dbReference type="RuleBase" id="RU000461"/>
    </source>
</evidence>
<evidence type="ECO:0000256" key="4">
    <source>
        <dbReference type="ARBA" id="ARBA00023002"/>
    </source>
</evidence>
<evidence type="ECO:0000256" key="8">
    <source>
        <dbReference type="SAM" id="Phobius"/>
    </source>
</evidence>
<comment type="similarity">
    <text evidence="2 7">Belongs to the cytochrome P450 family.</text>
</comment>
<evidence type="ECO:0000313" key="9">
    <source>
        <dbReference type="EMBL" id="KAJ5598873.1"/>
    </source>
</evidence>
<dbReference type="InterPro" id="IPR050121">
    <property type="entry name" value="Cytochrome_P450_monoxygenase"/>
</dbReference>
<reference evidence="9" key="1">
    <citation type="journal article" date="2023" name="IMA Fungus">
        <title>Comparative genomic study of the Penicillium genus elucidates a diverse pangenome and 15 lateral gene transfer events.</title>
        <authorList>
            <person name="Petersen C."/>
            <person name="Sorensen T."/>
            <person name="Nielsen M.R."/>
            <person name="Sondergaard T.E."/>
            <person name="Sorensen J.L."/>
            <person name="Fitzpatrick D.A."/>
            <person name="Frisvad J.C."/>
            <person name="Nielsen K.L."/>
        </authorList>
    </citation>
    <scope>NUCLEOTIDE SEQUENCE</scope>
    <source>
        <strain evidence="9">IBT 12815</strain>
    </source>
</reference>
<dbReference type="SUPFAM" id="SSF48264">
    <property type="entry name" value="Cytochrome P450"/>
    <property type="match status" value="1"/>
</dbReference>
<dbReference type="PRINTS" id="PR00385">
    <property type="entry name" value="P450"/>
</dbReference>
<evidence type="ECO:0000256" key="3">
    <source>
        <dbReference type="ARBA" id="ARBA00022723"/>
    </source>
</evidence>
<dbReference type="GO" id="GO:0020037">
    <property type="term" value="F:heme binding"/>
    <property type="evidence" value="ECO:0007669"/>
    <property type="project" value="InterPro"/>
</dbReference>
<keyword evidence="10" id="KW-1185">Reference proteome</keyword>
<evidence type="ECO:0000256" key="6">
    <source>
        <dbReference type="PIRSR" id="PIRSR602403-1"/>
    </source>
</evidence>
<evidence type="ECO:0000256" key="5">
    <source>
        <dbReference type="ARBA" id="ARBA00023004"/>
    </source>
</evidence>
<organism evidence="9 10">
    <name type="scientific">Penicillium hordei</name>
    <dbReference type="NCBI Taxonomy" id="40994"/>
    <lineage>
        <taxon>Eukaryota</taxon>
        <taxon>Fungi</taxon>
        <taxon>Dikarya</taxon>
        <taxon>Ascomycota</taxon>
        <taxon>Pezizomycotina</taxon>
        <taxon>Eurotiomycetes</taxon>
        <taxon>Eurotiomycetidae</taxon>
        <taxon>Eurotiales</taxon>
        <taxon>Aspergillaceae</taxon>
        <taxon>Penicillium</taxon>
    </lineage>
</organism>
<dbReference type="GO" id="GO:0043386">
    <property type="term" value="P:mycotoxin biosynthetic process"/>
    <property type="evidence" value="ECO:0007669"/>
    <property type="project" value="UniProtKB-ARBA"/>
</dbReference>
<comment type="caution">
    <text evidence="9">The sequence shown here is derived from an EMBL/GenBank/DDBJ whole genome shotgun (WGS) entry which is preliminary data.</text>
</comment>
<dbReference type="PRINTS" id="PR00465">
    <property type="entry name" value="EP450IV"/>
</dbReference>
<accession>A0AAD6E2J7</accession>
<feature type="transmembrane region" description="Helical" evidence="8">
    <location>
        <begin position="17"/>
        <end position="38"/>
    </location>
</feature>
<proteinExistence type="inferred from homology"/>
<dbReference type="InterPro" id="IPR036396">
    <property type="entry name" value="Cyt_P450_sf"/>
</dbReference>
<keyword evidence="5 6" id="KW-0408">Iron</keyword>
<evidence type="ECO:0000256" key="1">
    <source>
        <dbReference type="ARBA" id="ARBA00001971"/>
    </source>
</evidence>
<evidence type="ECO:0000256" key="2">
    <source>
        <dbReference type="ARBA" id="ARBA00010617"/>
    </source>
</evidence>
<dbReference type="PANTHER" id="PTHR24305">
    <property type="entry name" value="CYTOCHROME P450"/>
    <property type="match status" value="1"/>
</dbReference>
<keyword evidence="7" id="KW-0503">Monooxygenase</keyword>
<dbReference type="Pfam" id="PF00067">
    <property type="entry name" value="p450"/>
    <property type="match status" value="1"/>
</dbReference>
<feature type="binding site" description="axial binding residue" evidence="6">
    <location>
        <position position="473"/>
    </location>
    <ligand>
        <name>heme</name>
        <dbReference type="ChEBI" id="CHEBI:30413"/>
    </ligand>
    <ligandPart>
        <name>Fe</name>
        <dbReference type="ChEBI" id="CHEBI:18248"/>
    </ligandPart>
</feature>
<reference evidence="9" key="2">
    <citation type="submission" date="2023-01" db="EMBL/GenBank/DDBJ databases">
        <authorList>
            <person name="Petersen C."/>
        </authorList>
    </citation>
    <scope>NUCLEOTIDE SEQUENCE</scope>
    <source>
        <strain evidence="9">IBT 12815</strain>
    </source>
</reference>
<sequence>MQLAHICLPLSDKACRLGVIVALTVIVVISFNILRLWFRLRHIPGPRMSALTNLVRRSWVTTGGAHDIHTALHRKYGTVVRVGPNAVMVSQPKAIDTIYGFKNRLEKSEFYDSIMPRIKGGKLPDIFATRDEDIHRRMRRPVARLFSVSHLATFESTMTSTLKHFFSRLDELFANKDTDFDLFQWIQFFMFDVLGEVTFSRELGCLEKGEDVDGIMANIWAYFRQVAAVGVGLPVLRLGYCCLPESQNTQMPWLDYLWRDNPLVPGSTKKNPLAEFGFARIMERMSLSKDEKQNLGQKDFLSCFLDEQAKDSTLPSLFVPTWVNSNIVAGADTTSILAGAVMYHLLKNPSSLARLKEEVDDAAAKGRLSRYVTWKESRELQYLDACVKEATRMHPPFSLPFERVVPEGGLEVDGHYIPPGTRIGINPWAMHREASMFGADPDSWRPERWLCSESKRQEMNNALLTFGAGHRSCLGRHLAYFEIYKLVPSLLQQYDIELVNPVGNWTVENKWLAKPSGFQVKISSHN</sequence>
<keyword evidence="4 7" id="KW-0560">Oxidoreductase</keyword>
<dbReference type="InterPro" id="IPR001128">
    <property type="entry name" value="Cyt_P450"/>
</dbReference>
<dbReference type="Proteomes" id="UP001213799">
    <property type="component" value="Unassembled WGS sequence"/>
</dbReference>
<protein>
    <submittedName>
        <fullName evidence="9">Cytochrome P450</fullName>
    </submittedName>
</protein>
<dbReference type="GeneID" id="81590253"/>
<dbReference type="PANTHER" id="PTHR24305:SF235">
    <property type="entry name" value="CYTOCHROME P450 MONOOXYGENASE APDB-RELATED"/>
    <property type="match status" value="1"/>
</dbReference>
<dbReference type="GO" id="GO:0004497">
    <property type="term" value="F:monooxygenase activity"/>
    <property type="evidence" value="ECO:0007669"/>
    <property type="project" value="UniProtKB-KW"/>
</dbReference>
<name>A0AAD6E2J7_9EURO</name>
<dbReference type="InterPro" id="IPR002403">
    <property type="entry name" value="Cyt_P450_E_grp-IV"/>
</dbReference>
<keyword evidence="3 6" id="KW-0479">Metal-binding</keyword>
<dbReference type="PROSITE" id="PS00086">
    <property type="entry name" value="CYTOCHROME_P450"/>
    <property type="match status" value="1"/>
</dbReference>
<dbReference type="EMBL" id="JAQJAE010000004">
    <property type="protein sequence ID" value="KAJ5598873.1"/>
    <property type="molecule type" value="Genomic_DNA"/>
</dbReference>